<dbReference type="AlphaFoldDB" id="A0A9Y2INP8"/>
<feature type="domain" description="HTH marR-type" evidence="1">
    <location>
        <begin position="19"/>
        <end position="151"/>
    </location>
</feature>
<dbReference type="GO" id="GO:0006950">
    <property type="term" value="P:response to stress"/>
    <property type="evidence" value="ECO:0007669"/>
    <property type="project" value="TreeGrafter"/>
</dbReference>
<dbReference type="SMART" id="SM00347">
    <property type="entry name" value="HTH_MARR"/>
    <property type="match status" value="1"/>
</dbReference>
<keyword evidence="3" id="KW-1185">Reference proteome</keyword>
<dbReference type="Pfam" id="PF12802">
    <property type="entry name" value="MarR_2"/>
    <property type="match status" value="1"/>
</dbReference>
<dbReference type="KEGG" id="acab:QRX50_18920"/>
<dbReference type="InterPro" id="IPR039422">
    <property type="entry name" value="MarR/SlyA-like"/>
</dbReference>
<dbReference type="PANTHER" id="PTHR33164">
    <property type="entry name" value="TRANSCRIPTIONAL REGULATOR, MARR FAMILY"/>
    <property type="match status" value="1"/>
</dbReference>
<dbReference type="Proteomes" id="UP001236014">
    <property type="component" value="Chromosome"/>
</dbReference>
<gene>
    <name evidence="2" type="ORF">QRX50_18920</name>
</gene>
<protein>
    <submittedName>
        <fullName evidence="2">MarR family transcriptional regulator</fullName>
    </submittedName>
</protein>
<dbReference type="GO" id="GO:0003700">
    <property type="term" value="F:DNA-binding transcription factor activity"/>
    <property type="evidence" value="ECO:0007669"/>
    <property type="project" value="InterPro"/>
</dbReference>
<evidence type="ECO:0000259" key="1">
    <source>
        <dbReference type="PROSITE" id="PS50995"/>
    </source>
</evidence>
<dbReference type="RefSeq" id="WP_285973264.1">
    <property type="nucleotide sequence ID" value="NZ_CP127294.1"/>
</dbReference>
<dbReference type="InterPro" id="IPR036390">
    <property type="entry name" value="WH_DNA-bd_sf"/>
</dbReference>
<dbReference type="PROSITE" id="PS50995">
    <property type="entry name" value="HTH_MARR_2"/>
    <property type="match status" value="1"/>
</dbReference>
<organism evidence="2 3">
    <name type="scientific">Amycolatopsis carbonis</name>
    <dbReference type="NCBI Taxonomy" id="715471"/>
    <lineage>
        <taxon>Bacteria</taxon>
        <taxon>Bacillati</taxon>
        <taxon>Actinomycetota</taxon>
        <taxon>Actinomycetes</taxon>
        <taxon>Pseudonocardiales</taxon>
        <taxon>Pseudonocardiaceae</taxon>
        <taxon>Amycolatopsis</taxon>
    </lineage>
</organism>
<accession>A0A9Y2INP8</accession>
<proteinExistence type="predicted"/>
<dbReference type="Gene3D" id="1.10.10.10">
    <property type="entry name" value="Winged helix-like DNA-binding domain superfamily/Winged helix DNA-binding domain"/>
    <property type="match status" value="1"/>
</dbReference>
<evidence type="ECO:0000313" key="2">
    <source>
        <dbReference type="EMBL" id="WIX82699.1"/>
    </source>
</evidence>
<dbReference type="InterPro" id="IPR000835">
    <property type="entry name" value="HTH_MarR-typ"/>
</dbReference>
<dbReference type="EMBL" id="CP127294">
    <property type="protein sequence ID" value="WIX82699.1"/>
    <property type="molecule type" value="Genomic_DNA"/>
</dbReference>
<reference evidence="2 3" key="1">
    <citation type="submission" date="2023-06" db="EMBL/GenBank/DDBJ databases">
        <authorList>
            <person name="Oyuntsetseg B."/>
            <person name="Kim S.B."/>
        </authorList>
    </citation>
    <scope>NUCLEOTIDE SEQUENCE [LARGE SCALE GENOMIC DNA]</scope>
    <source>
        <strain evidence="2 3">2-15</strain>
    </source>
</reference>
<dbReference type="InterPro" id="IPR036388">
    <property type="entry name" value="WH-like_DNA-bd_sf"/>
</dbReference>
<evidence type="ECO:0000313" key="3">
    <source>
        <dbReference type="Proteomes" id="UP001236014"/>
    </source>
</evidence>
<sequence>MTHRQAAPRWLDSEELQTWRSFTYLLHRLPTELEKQLREDAQLSYVEYYALAALSEAPGRRMRLSELAILTNAELSRLSHLISRLQKRGFLYREPDPEDGRYTHAVLTESGYAHVLESAPGHVERVRELVYDVLSETELRALRTAADKITRRIEADD</sequence>
<name>A0A9Y2INP8_9PSEU</name>
<dbReference type="PANTHER" id="PTHR33164:SF99">
    <property type="entry name" value="MARR FAMILY REGULATORY PROTEIN"/>
    <property type="match status" value="1"/>
</dbReference>
<dbReference type="SUPFAM" id="SSF46785">
    <property type="entry name" value="Winged helix' DNA-binding domain"/>
    <property type="match status" value="1"/>
</dbReference>